<accession>A0ABD3IDT2</accession>
<dbReference type="PROSITE" id="PS00518">
    <property type="entry name" value="ZF_RING_1"/>
    <property type="match status" value="1"/>
</dbReference>
<name>A0ABD3IDT2_9MARC</name>
<evidence type="ECO:0000256" key="2">
    <source>
        <dbReference type="ARBA" id="ARBA00022771"/>
    </source>
</evidence>
<dbReference type="Pfam" id="PF13639">
    <property type="entry name" value="zf-RING_2"/>
    <property type="match status" value="1"/>
</dbReference>
<dbReference type="SUPFAM" id="SSF57903">
    <property type="entry name" value="FYVE/PHD zinc finger"/>
    <property type="match status" value="1"/>
</dbReference>
<reference evidence="8 9" key="1">
    <citation type="submission" date="2024-09" db="EMBL/GenBank/DDBJ databases">
        <title>Chromosome-scale assembly of Riccia sorocarpa.</title>
        <authorList>
            <person name="Paukszto L."/>
        </authorList>
    </citation>
    <scope>NUCLEOTIDE SEQUENCE [LARGE SCALE GENOMIC DNA]</scope>
    <source>
        <strain evidence="8">LP-2024</strain>
        <tissue evidence="8">Aerial parts of the thallus</tissue>
    </source>
</reference>
<feature type="compositionally biased region" description="Basic and acidic residues" evidence="6">
    <location>
        <begin position="1021"/>
        <end position="1041"/>
    </location>
</feature>
<dbReference type="InterPro" id="IPR011011">
    <property type="entry name" value="Znf_FYVE_PHD"/>
</dbReference>
<feature type="compositionally biased region" description="Basic and acidic residues" evidence="6">
    <location>
        <begin position="1097"/>
        <end position="1111"/>
    </location>
</feature>
<feature type="region of interest" description="Disordered" evidence="6">
    <location>
        <begin position="732"/>
        <end position="790"/>
    </location>
</feature>
<evidence type="ECO:0000259" key="7">
    <source>
        <dbReference type="PROSITE" id="PS50089"/>
    </source>
</evidence>
<dbReference type="Gene3D" id="3.30.40.10">
    <property type="entry name" value="Zinc/RING finger domain, C3HC4 (zinc finger)"/>
    <property type="match status" value="2"/>
</dbReference>
<evidence type="ECO:0000256" key="4">
    <source>
        <dbReference type="PROSITE-ProRule" id="PRU00175"/>
    </source>
</evidence>
<dbReference type="InterPro" id="IPR001965">
    <property type="entry name" value="Znf_PHD"/>
</dbReference>
<feature type="region of interest" description="Disordered" evidence="6">
    <location>
        <begin position="1134"/>
        <end position="1211"/>
    </location>
</feature>
<dbReference type="InterPro" id="IPR017907">
    <property type="entry name" value="Znf_RING_CS"/>
</dbReference>
<dbReference type="Proteomes" id="UP001633002">
    <property type="component" value="Unassembled WGS sequence"/>
</dbReference>
<dbReference type="EMBL" id="JBJQOH010000001">
    <property type="protein sequence ID" value="KAL3700897.1"/>
    <property type="molecule type" value="Genomic_DNA"/>
</dbReference>
<dbReference type="PROSITE" id="PS50089">
    <property type="entry name" value="ZF_RING_2"/>
    <property type="match status" value="1"/>
</dbReference>
<feature type="compositionally biased region" description="Polar residues" evidence="6">
    <location>
        <begin position="777"/>
        <end position="788"/>
    </location>
</feature>
<comment type="caution">
    <text evidence="8">The sequence shown here is derived from an EMBL/GenBank/DDBJ whole genome shotgun (WGS) entry which is preliminary data.</text>
</comment>
<evidence type="ECO:0000256" key="5">
    <source>
        <dbReference type="SAM" id="Coils"/>
    </source>
</evidence>
<feature type="region of interest" description="Disordered" evidence="6">
    <location>
        <begin position="1021"/>
        <end position="1042"/>
    </location>
</feature>
<dbReference type="InterPro" id="IPR013083">
    <property type="entry name" value="Znf_RING/FYVE/PHD"/>
</dbReference>
<evidence type="ECO:0000256" key="1">
    <source>
        <dbReference type="ARBA" id="ARBA00022723"/>
    </source>
</evidence>
<feature type="compositionally biased region" description="Polar residues" evidence="6">
    <location>
        <begin position="746"/>
        <end position="758"/>
    </location>
</feature>
<feature type="region of interest" description="Disordered" evidence="6">
    <location>
        <begin position="343"/>
        <end position="369"/>
    </location>
</feature>
<feature type="compositionally biased region" description="Basic and acidic residues" evidence="6">
    <location>
        <begin position="1172"/>
        <end position="1191"/>
    </location>
</feature>
<feature type="region of interest" description="Disordered" evidence="6">
    <location>
        <begin position="1066"/>
        <end position="1111"/>
    </location>
</feature>
<dbReference type="SMART" id="SM00249">
    <property type="entry name" value="PHD"/>
    <property type="match status" value="1"/>
</dbReference>
<organism evidence="8 9">
    <name type="scientific">Riccia sorocarpa</name>
    <dbReference type="NCBI Taxonomy" id="122646"/>
    <lineage>
        <taxon>Eukaryota</taxon>
        <taxon>Viridiplantae</taxon>
        <taxon>Streptophyta</taxon>
        <taxon>Embryophyta</taxon>
        <taxon>Marchantiophyta</taxon>
        <taxon>Marchantiopsida</taxon>
        <taxon>Marchantiidae</taxon>
        <taxon>Marchantiales</taxon>
        <taxon>Ricciaceae</taxon>
        <taxon>Riccia</taxon>
    </lineage>
</organism>
<feature type="coiled-coil region" evidence="5">
    <location>
        <begin position="673"/>
        <end position="707"/>
    </location>
</feature>
<evidence type="ECO:0000313" key="8">
    <source>
        <dbReference type="EMBL" id="KAL3700897.1"/>
    </source>
</evidence>
<protein>
    <recommendedName>
        <fullName evidence="7">RING-type domain-containing protein</fullName>
    </recommendedName>
</protein>
<evidence type="ECO:0000256" key="3">
    <source>
        <dbReference type="ARBA" id="ARBA00022833"/>
    </source>
</evidence>
<evidence type="ECO:0000313" key="9">
    <source>
        <dbReference type="Proteomes" id="UP001633002"/>
    </source>
</evidence>
<feature type="compositionally biased region" description="Low complexity" evidence="6">
    <location>
        <begin position="343"/>
        <end position="352"/>
    </location>
</feature>
<keyword evidence="3" id="KW-0862">Zinc</keyword>
<dbReference type="SUPFAM" id="SSF57850">
    <property type="entry name" value="RING/U-box"/>
    <property type="match status" value="1"/>
</dbReference>
<dbReference type="PANTHER" id="PTHR15315">
    <property type="entry name" value="RING FINGER PROTEIN 41, 151"/>
    <property type="match status" value="1"/>
</dbReference>
<dbReference type="InterPro" id="IPR001841">
    <property type="entry name" value="Znf_RING"/>
</dbReference>
<sequence length="1229" mass="133695">MGATLEGGAAGYGTAKDVNLGKPSSSVASKQLDGGAEGSTCGICSAVVQTRGLLDCCNHLFCFSCITEWFTVSNLCPLCKSRSRFITPQMFSTETGLWEKLESDSALSSRDGMPNVQHGEAVSFPPYFIDEEAVLCLEGDRCLVRAGVLDLDAEGNAAADTSVACDLCDCWYHGGCVGFKPDQTSFVCPRCLASREADRVAAAEPALPMVASWQQTSASTIPEPQSVRGDQLVFSSSTSMAVEEPEEGESHVSISLRRFPSMQQPVEPHRNVETQPNTHSAEREIMWSPIREAVPVQSYGPGWPPGLEQVFTGVKPLSNKFLPPKLETVKKIPLFQEEVWSPTREPAATPTPRVEDQLWSPTPETSREWSCTGVQHKLTAPSAYGLESGNPQRRESRVTVNKNGALRQVEIPRSDILSRSARIDTFSGISSKTATVAEDARRSPNFSATRAAAYPPGSVKEEIGIDVDRLQLAVEQLRKGKRKALQEDERNIDVRDLPEMPRKIARKSERKVDVTAVKATVSRKDLIKTTKDQVPEKRTLEAVNSVQKRRMVDQTSLAASNGVKRMGADVFPCKDKRKMIADVVRRNNTNDQVSEKRTEVAVNSLMKGGSVDRKAGATDIGENRLGVDVLPPKDETTMTADALTRSEEQKKTADVSVNMEEQKRPVANVTSNMEEEKATVASVTVKMEEQKETVAHITSKIEEQKKTVVDVTTAKTEEQKTVTQVVTEPSVSYPIPELSGDVPVQAQPSEVEPQTSTPQPEPLDDPMRTEATEVDEQISTPEPASSVNIPKAEAIEVDQLISIPQRESFGDAPVRAEISDVGQRMNSPPPETLGDTPVKAEFTEISCQAQPSNLEEPSVKNPEPGSEVDLIDIVKESRYGTSTAGSPPGPSKGVRTRIIMHREQDMNDGSRPSLVERIRQQMRETAGYGAGEDLGKVDVSDDRFIAAFKAAQARSNEKCGELMKPGSSKAQSSGRLWKVLDKKYSATGTRDNLIRKLYAGGGRKCWDRDWDIAFWRERDPNQRKARKEAEEGKNSFVKEAESDPEDAEFLDRVYIADTSLFPRNEDVKPLSVQGNQAEGAAATEPERNGARKVTPRQFDKGSKAAAGVKDDSCKGVDPLQSILVKNLKAPAVATEKPLSASASAKVAKPQGTLSAADKQQGENAGASAGTSDVKKDKRQWALEILARKEGRLGTSSSTAKTGGGASGSKDNPFELLVSFLSSGVHYPNL</sequence>
<feature type="domain" description="RING-type" evidence="7">
    <location>
        <begin position="41"/>
        <end position="80"/>
    </location>
</feature>
<proteinExistence type="predicted"/>
<dbReference type="GO" id="GO:0008270">
    <property type="term" value="F:zinc ion binding"/>
    <property type="evidence" value="ECO:0007669"/>
    <property type="project" value="UniProtKB-KW"/>
</dbReference>
<feature type="compositionally biased region" description="Polar residues" evidence="6">
    <location>
        <begin position="359"/>
        <end position="369"/>
    </location>
</feature>
<gene>
    <name evidence="8" type="ORF">R1sor_018919</name>
</gene>
<keyword evidence="1" id="KW-0479">Metal-binding</keyword>
<dbReference type="SMART" id="SM00184">
    <property type="entry name" value="RING"/>
    <property type="match status" value="2"/>
</dbReference>
<keyword evidence="5" id="KW-0175">Coiled coil</keyword>
<evidence type="ECO:0000256" key="6">
    <source>
        <dbReference type="SAM" id="MobiDB-lite"/>
    </source>
</evidence>
<keyword evidence="2 4" id="KW-0863">Zinc-finger</keyword>
<dbReference type="PANTHER" id="PTHR15315:SF26">
    <property type="entry name" value="E3 UBIQUITIN-PROTEIN LIGASE NRDP1"/>
    <property type="match status" value="1"/>
</dbReference>
<dbReference type="AlphaFoldDB" id="A0ABD3IDT2"/>
<keyword evidence="9" id="KW-1185">Reference proteome</keyword>
<dbReference type="CDD" id="cd15517">
    <property type="entry name" value="PHD_TCF19_like"/>
    <property type="match status" value="1"/>
</dbReference>